<feature type="compositionally biased region" description="Basic and acidic residues" evidence="1">
    <location>
        <begin position="393"/>
        <end position="406"/>
    </location>
</feature>
<evidence type="ECO:0008006" key="5">
    <source>
        <dbReference type="Google" id="ProtNLM"/>
    </source>
</evidence>
<dbReference type="PANTHER" id="PTHR31735">
    <property type="entry name" value="VACUOLAR MEMBRANE PROTEIN YPL162C"/>
    <property type="match status" value="1"/>
</dbReference>
<feature type="compositionally biased region" description="Low complexity" evidence="1">
    <location>
        <begin position="365"/>
        <end position="388"/>
    </location>
</feature>
<keyword evidence="2" id="KW-0472">Membrane</keyword>
<dbReference type="InterPro" id="IPR022127">
    <property type="entry name" value="STIMATE/YPL162C"/>
</dbReference>
<feature type="transmembrane region" description="Helical" evidence="2">
    <location>
        <begin position="91"/>
        <end position="112"/>
    </location>
</feature>
<dbReference type="RefSeq" id="XP_066072833.1">
    <property type="nucleotide sequence ID" value="XM_066216736.1"/>
</dbReference>
<dbReference type="Pfam" id="PF12400">
    <property type="entry name" value="STIMATE"/>
    <property type="match status" value="1"/>
</dbReference>
<organism evidence="3 4">
    <name type="scientific">Kwoniella dendrophila CBS 6074</name>
    <dbReference type="NCBI Taxonomy" id="1295534"/>
    <lineage>
        <taxon>Eukaryota</taxon>
        <taxon>Fungi</taxon>
        <taxon>Dikarya</taxon>
        <taxon>Basidiomycota</taxon>
        <taxon>Agaricomycotina</taxon>
        <taxon>Tremellomycetes</taxon>
        <taxon>Tremellales</taxon>
        <taxon>Cryptococcaceae</taxon>
        <taxon>Kwoniella</taxon>
    </lineage>
</organism>
<keyword evidence="4" id="KW-1185">Reference proteome</keyword>
<sequence>MDQPPSSPPPDRTDQDRCKLLGTTGLIVQALMGVFVILSLVAKRQLEKRKRPWKVWMYDVSKQLAGQAVVHGLNILISDVVASVAHNNPCSLYFLNVLIDTTIGVGIIYFSLKAFTWYFSTYMHMEGFISGQYGHPPNPVFWWKQLAPYIMSIIVMKLLVLLPLTLPGISKALINWSHSLLDHLGSQSQVIFVMAIFPLVMNVLQFCLVDQVIKAGGKDDEYNDEHNHADGGGEYRRINGIDDGHFDNGDLESGERPLSRQVSNNRNSISNPIQRKHSASGYKSKNPVIIPSSPLLSSRDNARDYGSATPSPIGSPVNQTRSLSNDINNSNNLWSKLINKVSEVSSSTKSTSSTIFFDAQTDLENGNSSNSSNNNSLSDSHSDASTISANGESKFDRLYVRDERSRGSRSTAPSPETLPFHSPTLSLPSSSSLEGGFHTPLSLEEGQSFKPTLSTSSSSSTMEIQGKSRNPPEDLEREARLTLSPPESPKIDHANSNHRKRVDSVSLKQVSSKQNTNRQSIN</sequence>
<feature type="compositionally biased region" description="Basic and acidic residues" evidence="1">
    <location>
        <begin position="219"/>
        <end position="258"/>
    </location>
</feature>
<protein>
    <recommendedName>
        <fullName evidence="5">Vacuolar membrane protein</fullName>
    </recommendedName>
</protein>
<feature type="transmembrane region" description="Helical" evidence="2">
    <location>
        <begin position="189"/>
        <end position="209"/>
    </location>
</feature>
<feature type="compositionally biased region" description="Low complexity" evidence="1">
    <location>
        <begin position="418"/>
        <end position="433"/>
    </location>
</feature>
<evidence type="ECO:0000313" key="4">
    <source>
        <dbReference type="Proteomes" id="UP001355207"/>
    </source>
</evidence>
<dbReference type="EMBL" id="CP144098">
    <property type="protein sequence ID" value="WWC86070.1"/>
    <property type="molecule type" value="Genomic_DNA"/>
</dbReference>
<feature type="region of interest" description="Disordered" evidence="1">
    <location>
        <begin position="219"/>
        <end position="324"/>
    </location>
</feature>
<feature type="compositionally biased region" description="Polar residues" evidence="1">
    <location>
        <begin position="260"/>
        <end position="273"/>
    </location>
</feature>
<accession>A0AAX4JNF9</accession>
<evidence type="ECO:0000256" key="2">
    <source>
        <dbReference type="SAM" id="Phobius"/>
    </source>
</evidence>
<feature type="region of interest" description="Disordered" evidence="1">
    <location>
        <begin position="363"/>
        <end position="522"/>
    </location>
</feature>
<feature type="compositionally biased region" description="Polar residues" evidence="1">
    <location>
        <begin position="308"/>
        <end position="321"/>
    </location>
</feature>
<dbReference type="AlphaFoldDB" id="A0AAX4JNF9"/>
<feature type="transmembrane region" description="Helical" evidence="2">
    <location>
        <begin position="20"/>
        <end position="43"/>
    </location>
</feature>
<feature type="compositionally biased region" description="Low complexity" evidence="1">
    <location>
        <begin position="289"/>
        <end position="298"/>
    </location>
</feature>
<dbReference type="GeneID" id="91091613"/>
<reference evidence="3 4" key="1">
    <citation type="submission" date="2024-01" db="EMBL/GenBank/DDBJ databases">
        <title>Comparative genomics of Cryptococcus and Kwoniella reveals pathogenesis evolution and contrasting modes of karyotype evolution via chromosome fusion or intercentromeric recombination.</title>
        <authorList>
            <person name="Coelho M.A."/>
            <person name="David-Palma M."/>
            <person name="Shea T."/>
            <person name="Bowers K."/>
            <person name="McGinley-Smith S."/>
            <person name="Mohammad A.W."/>
            <person name="Gnirke A."/>
            <person name="Yurkov A.M."/>
            <person name="Nowrousian M."/>
            <person name="Sun S."/>
            <person name="Cuomo C.A."/>
            <person name="Heitman J."/>
        </authorList>
    </citation>
    <scope>NUCLEOTIDE SEQUENCE [LARGE SCALE GENOMIC DNA]</scope>
    <source>
        <strain evidence="3 4">CBS 6074</strain>
    </source>
</reference>
<feature type="compositionally biased region" description="Polar residues" evidence="1">
    <location>
        <begin position="506"/>
        <end position="522"/>
    </location>
</feature>
<name>A0AAX4JNF9_9TREE</name>
<keyword evidence="2" id="KW-1133">Transmembrane helix</keyword>
<dbReference type="Proteomes" id="UP001355207">
    <property type="component" value="Chromosome 1"/>
</dbReference>
<evidence type="ECO:0000313" key="3">
    <source>
        <dbReference type="EMBL" id="WWC86070.1"/>
    </source>
</evidence>
<evidence type="ECO:0000256" key="1">
    <source>
        <dbReference type="SAM" id="MobiDB-lite"/>
    </source>
</evidence>
<gene>
    <name evidence="3" type="ORF">L201_000941</name>
</gene>
<feature type="transmembrane region" description="Helical" evidence="2">
    <location>
        <begin position="146"/>
        <end position="169"/>
    </location>
</feature>
<keyword evidence="2" id="KW-0812">Transmembrane</keyword>
<dbReference type="GO" id="GO:0016020">
    <property type="term" value="C:membrane"/>
    <property type="evidence" value="ECO:0007669"/>
    <property type="project" value="TreeGrafter"/>
</dbReference>
<proteinExistence type="predicted"/>
<feature type="compositionally biased region" description="Basic and acidic residues" evidence="1">
    <location>
        <begin position="470"/>
        <end position="480"/>
    </location>
</feature>
<dbReference type="PANTHER" id="PTHR31735:SF1">
    <property type="entry name" value="VACUOLAR MEMBRANE PROTEIN YPL162C"/>
    <property type="match status" value="1"/>
</dbReference>